<dbReference type="AlphaFoldDB" id="A0AAD4R0A5"/>
<accession>A0AAD4R0A5</accession>
<comment type="caution">
    <text evidence="3">The sequence shown here is derived from an EMBL/GenBank/DDBJ whole genome shotgun (WGS) entry which is preliminary data.</text>
</comment>
<feature type="region of interest" description="Disordered" evidence="1">
    <location>
        <begin position="27"/>
        <end position="49"/>
    </location>
</feature>
<dbReference type="EMBL" id="JAKKPZ010000016">
    <property type="protein sequence ID" value="KAI1713135.1"/>
    <property type="molecule type" value="Genomic_DNA"/>
</dbReference>
<organism evidence="3 4">
    <name type="scientific">Ditylenchus destructor</name>
    <dbReference type="NCBI Taxonomy" id="166010"/>
    <lineage>
        <taxon>Eukaryota</taxon>
        <taxon>Metazoa</taxon>
        <taxon>Ecdysozoa</taxon>
        <taxon>Nematoda</taxon>
        <taxon>Chromadorea</taxon>
        <taxon>Rhabditida</taxon>
        <taxon>Tylenchina</taxon>
        <taxon>Tylenchomorpha</taxon>
        <taxon>Sphaerularioidea</taxon>
        <taxon>Anguinidae</taxon>
        <taxon>Anguininae</taxon>
        <taxon>Ditylenchus</taxon>
    </lineage>
</organism>
<feature type="region of interest" description="Disordered" evidence="1">
    <location>
        <begin position="81"/>
        <end position="103"/>
    </location>
</feature>
<reference evidence="3" key="1">
    <citation type="submission" date="2022-01" db="EMBL/GenBank/DDBJ databases">
        <title>Genome Sequence Resource for Two Populations of Ditylenchus destructor, the Migratory Endoparasitic Phytonematode.</title>
        <authorList>
            <person name="Zhang H."/>
            <person name="Lin R."/>
            <person name="Xie B."/>
        </authorList>
    </citation>
    <scope>NUCLEOTIDE SEQUENCE</scope>
    <source>
        <strain evidence="3">BazhouSP</strain>
    </source>
</reference>
<evidence type="ECO:0000313" key="4">
    <source>
        <dbReference type="Proteomes" id="UP001201812"/>
    </source>
</evidence>
<sequence length="161" mass="17762">MKVLFVVLSLVGVIVADDKPELETISKKVAPPKAKNTARDPTKHKKRKLSKLNVVVEPTPLNLEVQNEINVEDVTVPEAQADFKDAPADSPVEDQVDDLNTERPIRVRSQILLKEEGSRASNEVINEGAQPEEEQTFPPEPEVPIGSDVPSETENQEVVLL</sequence>
<feature type="region of interest" description="Disordered" evidence="1">
    <location>
        <begin position="116"/>
        <end position="161"/>
    </location>
</feature>
<protein>
    <submittedName>
        <fullName evidence="3">Uncharacterized protein</fullName>
    </submittedName>
</protein>
<name>A0AAD4R0A5_9BILA</name>
<keyword evidence="2" id="KW-0732">Signal</keyword>
<dbReference type="Proteomes" id="UP001201812">
    <property type="component" value="Unassembled WGS sequence"/>
</dbReference>
<feature type="chain" id="PRO_5042077406" evidence="2">
    <location>
        <begin position="17"/>
        <end position="161"/>
    </location>
</feature>
<evidence type="ECO:0000313" key="3">
    <source>
        <dbReference type="EMBL" id="KAI1713135.1"/>
    </source>
</evidence>
<keyword evidence="4" id="KW-1185">Reference proteome</keyword>
<feature type="signal peptide" evidence="2">
    <location>
        <begin position="1"/>
        <end position="16"/>
    </location>
</feature>
<gene>
    <name evidence="3" type="ORF">DdX_09207</name>
</gene>
<evidence type="ECO:0000256" key="1">
    <source>
        <dbReference type="SAM" id="MobiDB-lite"/>
    </source>
</evidence>
<proteinExistence type="predicted"/>
<evidence type="ECO:0000256" key="2">
    <source>
        <dbReference type="SAM" id="SignalP"/>
    </source>
</evidence>